<dbReference type="Proteomes" id="UP000887159">
    <property type="component" value="Unassembled WGS sequence"/>
</dbReference>
<evidence type="ECO:0000313" key="1">
    <source>
        <dbReference type="EMBL" id="GFY18662.1"/>
    </source>
</evidence>
<comment type="caution">
    <text evidence="1">The sequence shown here is derived from an EMBL/GenBank/DDBJ whole genome shotgun (WGS) entry which is preliminary data.</text>
</comment>
<proteinExistence type="predicted"/>
<dbReference type="AlphaFoldDB" id="A0A8X6SRI9"/>
<dbReference type="EMBL" id="BMAU01021349">
    <property type="protein sequence ID" value="GFY18662.1"/>
    <property type="molecule type" value="Genomic_DNA"/>
</dbReference>
<gene>
    <name evidence="1" type="ORF">TNCV_2398871</name>
</gene>
<protein>
    <submittedName>
        <fullName evidence="1">Uncharacterized protein</fullName>
    </submittedName>
</protein>
<accession>A0A8X6SRI9</accession>
<organism evidence="1 2">
    <name type="scientific">Trichonephila clavipes</name>
    <name type="common">Golden silk orbweaver</name>
    <name type="synonym">Nephila clavipes</name>
    <dbReference type="NCBI Taxonomy" id="2585209"/>
    <lineage>
        <taxon>Eukaryota</taxon>
        <taxon>Metazoa</taxon>
        <taxon>Ecdysozoa</taxon>
        <taxon>Arthropoda</taxon>
        <taxon>Chelicerata</taxon>
        <taxon>Arachnida</taxon>
        <taxon>Araneae</taxon>
        <taxon>Araneomorphae</taxon>
        <taxon>Entelegynae</taxon>
        <taxon>Araneoidea</taxon>
        <taxon>Nephilidae</taxon>
        <taxon>Trichonephila</taxon>
    </lineage>
</organism>
<reference evidence="1" key="1">
    <citation type="submission" date="2020-08" db="EMBL/GenBank/DDBJ databases">
        <title>Multicomponent nature underlies the extraordinary mechanical properties of spider dragline silk.</title>
        <authorList>
            <person name="Kono N."/>
            <person name="Nakamura H."/>
            <person name="Mori M."/>
            <person name="Yoshida Y."/>
            <person name="Ohtoshi R."/>
            <person name="Malay A.D."/>
            <person name="Moran D.A.P."/>
            <person name="Tomita M."/>
            <person name="Numata K."/>
            <person name="Arakawa K."/>
        </authorList>
    </citation>
    <scope>NUCLEOTIDE SEQUENCE</scope>
</reference>
<name>A0A8X6SRI9_TRICX</name>
<evidence type="ECO:0000313" key="2">
    <source>
        <dbReference type="Proteomes" id="UP000887159"/>
    </source>
</evidence>
<sequence length="76" mass="8606">MQGHKCGSGELWCKEVEKKEQKQQHIYRKENPILLKGCITTGVRNCAQKLSGRPDIDSTRNSLPFGRSTACRVSSW</sequence>
<keyword evidence="2" id="KW-1185">Reference proteome</keyword>